<dbReference type="InterPro" id="IPR029062">
    <property type="entry name" value="Class_I_gatase-like"/>
</dbReference>
<gene>
    <name evidence="4" type="ORF">E3O32_04680</name>
</gene>
<accession>A0A4R8WF94</accession>
<dbReference type="Gene3D" id="1.10.10.60">
    <property type="entry name" value="Homeodomain-like"/>
    <property type="match status" value="1"/>
</dbReference>
<proteinExistence type="predicted"/>
<dbReference type="Pfam" id="PF12833">
    <property type="entry name" value="HTH_18"/>
    <property type="match status" value="1"/>
</dbReference>
<name>A0A4R8WF94_9MICO</name>
<dbReference type="SUPFAM" id="SSF46689">
    <property type="entry name" value="Homeodomain-like"/>
    <property type="match status" value="2"/>
</dbReference>
<reference evidence="4 5" key="1">
    <citation type="submission" date="2019-03" db="EMBL/GenBank/DDBJ databases">
        <title>Genomics of glacier-inhabiting Cryobacterium strains.</title>
        <authorList>
            <person name="Liu Q."/>
            <person name="Xin Y.-H."/>
        </authorList>
    </citation>
    <scope>NUCLEOTIDE SEQUENCE [LARGE SCALE GENOMIC DNA]</scope>
    <source>
        <strain evidence="4 5">RHLT2-21</strain>
    </source>
</reference>
<dbReference type="SUPFAM" id="SSF52317">
    <property type="entry name" value="Class I glutamine amidotransferase-like"/>
    <property type="match status" value="1"/>
</dbReference>
<dbReference type="InterPro" id="IPR009057">
    <property type="entry name" value="Homeodomain-like_sf"/>
</dbReference>
<dbReference type="Gene3D" id="3.40.50.880">
    <property type="match status" value="1"/>
</dbReference>
<evidence type="ECO:0000313" key="4">
    <source>
        <dbReference type="EMBL" id="TFC06380.1"/>
    </source>
</evidence>
<evidence type="ECO:0000256" key="1">
    <source>
        <dbReference type="ARBA" id="ARBA00023015"/>
    </source>
</evidence>
<keyword evidence="5" id="KW-1185">Reference proteome</keyword>
<dbReference type="AlphaFoldDB" id="A0A4R8WF94"/>
<dbReference type="PROSITE" id="PS01124">
    <property type="entry name" value="HTH_ARAC_FAMILY_2"/>
    <property type="match status" value="1"/>
</dbReference>
<comment type="caution">
    <text evidence="4">The sequence shown here is derived from an EMBL/GenBank/DDBJ whole genome shotgun (WGS) entry which is preliminary data.</text>
</comment>
<dbReference type="CDD" id="cd03137">
    <property type="entry name" value="GATase1_AraC_1"/>
    <property type="match status" value="1"/>
</dbReference>
<organism evidence="4 5">
    <name type="scientific">Cryobacterium mannosilyticum</name>
    <dbReference type="NCBI Taxonomy" id="1259190"/>
    <lineage>
        <taxon>Bacteria</taxon>
        <taxon>Bacillati</taxon>
        <taxon>Actinomycetota</taxon>
        <taxon>Actinomycetes</taxon>
        <taxon>Micrococcales</taxon>
        <taxon>Microbacteriaceae</taxon>
        <taxon>Cryobacterium</taxon>
    </lineage>
</organism>
<sequence>MHRIVALALPDVVAFDLAIPAQVFGHSDERERYTFSVCAEIPGLIPTTSGFAIEATRGLDSLLDADTVIVPGFVPLGDPSAAVLDALREASHRGIRMVSVCTGAFALAAAGLLDGKRATTHWRDAAELSSRYPRISVDPDVLYVVDGGISTSAGVAAGIDLCLHLVRQDFGTDAATGIARRMVVAPHRDGGQAQFIERPVVAHSEGLAATCAWAVDHLAEPISVADMAKHARWSPRTFARRFLAETGTTPLRWLTSRRVDEARRLLEVTDLTVEAIAQRCGLGTSSNLRFHFAGDLATTPTNYRRIHRGT</sequence>
<keyword evidence="1" id="KW-0805">Transcription regulation</keyword>
<evidence type="ECO:0000259" key="3">
    <source>
        <dbReference type="PROSITE" id="PS01124"/>
    </source>
</evidence>
<dbReference type="EMBL" id="SOFM01000010">
    <property type="protein sequence ID" value="TFC06380.1"/>
    <property type="molecule type" value="Genomic_DNA"/>
</dbReference>
<dbReference type="PANTHER" id="PTHR43130">
    <property type="entry name" value="ARAC-FAMILY TRANSCRIPTIONAL REGULATOR"/>
    <property type="match status" value="1"/>
</dbReference>
<dbReference type="PANTHER" id="PTHR43130:SF3">
    <property type="entry name" value="HTH-TYPE TRANSCRIPTIONAL REGULATOR RV1931C"/>
    <property type="match status" value="1"/>
</dbReference>
<protein>
    <submittedName>
        <fullName evidence="4">Helix-turn-helix domain-containing protein</fullName>
    </submittedName>
</protein>
<dbReference type="Pfam" id="PF01965">
    <property type="entry name" value="DJ-1_PfpI"/>
    <property type="match status" value="1"/>
</dbReference>
<keyword evidence="2" id="KW-0804">Transcription</keyword>
<dbReference type="GO" id="GO:0043565">
    <property type="term" value="F:sequence-specific DNA binding"/>
    <property type="evidence" value="ECO:0007669"/>
    <property type="project" value="InterPro"/>
</dbReference>
<evidence type="ECO:0000256" key="2">
    <source>
        <dbReference type="ARBA" id="ARBA00023163"/>
    </source>
</evidence>
<feature type="domain" description="HTH araC/xylS-type" evidence="3">
    <location>
        <begin position="208"/>
        <end position="306"/>
    </location>
</feature>
<dbReference type="Proteomes" id="UP000297643">
    <property type="component" value="Unassembled WGS sequence"/>
</dbReference>
<dbReference type="InterPro" id="IPR052158">
    <property type="entry name" value="INH-QAR"/>
</dbReference>
<dbReference type="SMART" id="SM00342">
    <property type="entry name" value="HTH_ARAC"/>
    <property type="match status" value="1"/>
</dbReference>
<dbReference type="InterPro" id="IPR018060">
    <property type="entry name" value="HTH_AraC"/>
</dbReference>
<dbReference type="InterPro" id="IPR002818">
    <property type="entry name" value="DJ-1/PfpI"/>
</dbReference>
<dbReference type="RefSeq" id="WP_134507362.1">
    <property type="nucleotide sequence ID" value="NZ_SOFM01000010.1"/>
</dbReference>
<evidence type="ECO:0000313" key="5">
    <source>
        <dbReference type="Proteomes" id="UP000297643"/>
    </source>
</evidence>
<dbReference type="GO" id="GO:0003700">
    <property type="term" value="F:DNA-binding transcription factor activity"/>
    <property type="evidence" value="ECO:0007669"/>
    <property type="project" value="InterPro"/>
</dbReference>